<proteinExistence type="predicted"/>
<keyword evidence="3" id="KW-1185">Reference proteome</keyword>
<feature type="region of interest" description="Disordered" evidence="1">
    <location>
        <begin position="1"/>
        <end position="72"/>
    </location>
</feature>
<protein>
    <submittedName>
        <fullName evidence="2">Uncharacterized protein</fullName>
    </submittedName>
</protein>
<dbReference type="Proteomes" id="UP001066276">
    <property type="component" value="Chromosome 6"/>
</dbReference>
<comment type="caution">
    <text evidence="2">The sequence shown here is derived from an EMBL/GenBank/DDBJ whole genome shotgun (WGS) entry which is preliminary data.</text>
</comment>
<reference evidence="2" key="1">
    <citation type="journal article" date="2022" name="bioRxiv">
        <title>Sequencing and chromosome-scale assembly of the giantPleurodeles waltlgenome.</title>
        <authorList>
            <person name="Brown T."/>
            <person name="Elewa A."/>
            <person name="Iarovenko S."/>
            <person name="Subramanian E."/>
            <person name="Araus A.J."/>
            <person name="Petzold A."/>
            <person name="Susuki M."/>
            <person name="Suzuki K.-i.T."/>
            <person name="Hayashi T."/>
            <person name="Toyoda A."/>
            <person name="Oliveira C."/>
            <person name="Osipova E."/>
            <person name="Leigh N.D."/>
            <person name="Simon A."/>
            <person name="Yun M.H."/>
        </authorList>
    </citation>
    <scope>NUCLEOTIDE SEQUENCE</scope>
    <source>
        <strain evidence="2">20211129_DDA</strain>
        <tissue evidence="2">Liver</tissue>
    </source>
</reference>
<name>A0AAV7Q7B3_PLEWA</name>
<dbReference type="EMBL" id="JANPWB010000010">
    <property type="protein sequence ID" value="KAJ1135427.1"/>
    <property type="molecule type" value="Genomic_DNA"/>
</dbReference>
<accession>A0AAV7Q7B3</accession>
<evidence type="ECO:0000256" key="1">
    <source>
        <dbReference type="SAM" id="MobiDB-lite"/>
    </source>
</evidence>
<dbReference type="AlphaFoldDB" id="A0AAV7Q7B3"/>
<evidence type="ECO:0000313" key="2">
    <source>
        <dbReference type="EMBL" id="KAJ1135427.1"/>
    </source>
</evidence>
<organism evidence="2 3">
    <name type="scientific">Pleurodeles waltl</name>
    <name type="common">Iberian ribbed newt</name>
    <dbReference type="NCBI Taxonomy" id="8319"/>
    <lineage>
        <taxon>Eukaryota</taxon>
        <taxon>Metazoa</taxon>
        <taxon>Chordata</taxon>
        <taxon>Craniata</taxon>
        <taxon>Vertebrata</taxon>
        <taxon>Euteleostomi</taxon>
        <taxon>Amphibia</taxon>
        <taxon>Batrachia</taxon>
        <taxon>Caudata</taxon>
        <taxon>Salamandroidea</taxon>
        <taxon>Salamandridae</taxon>
        <taxon>Pleurodelinae</taxon>
        <taxon>Pleurodeles</taxon>
    </lineage>
</organism>
<gene>
    <name evidence="2" type="ORF">NDU88_001867</name>
</gene>
<evidence type="ECO:0000313" key="3">
    <source>
        <dbReference type="Proteomes" id="UP001066276"/>
    </source>
</evidence>
<sequence length="118" mass="13049">MKDCSVRVAQRLPSPAPVLPEPRSHPSRVLTRYRSCTRTQVRKDGTRSSTGSTRSAPSPELRSTESATAPAPAEHTCICETGLWRRGRAECLARLVYQHGVTTTPHVSDGIYIVERFC</sequence>